<keyword evidence="5" id="KW-0399">Innate immunity</keyword>
<dbReference type="Gene3D" id="1.10.533.10">
    <property type="entry name" value="Death Domain, Fas"/>
    <property type="match status" value="1"/>
</dbReference>
<keyword evidence="10" id="KW-0067">ATP-binding</keyword>
<dbReference type="SUPFAM" id="SSF47986">
    <property type="entry name" value="DEATH domain"/>
    <property type="match status" value="1"/>
</dbReference>
<evidence type="ECO:0000256" key="3">
    <source>
        <dbReference type="ARBA" id="ARBA00022490"/>
    </source>
</evidence>
<dbReference type="Gene3D" id="3.40.50.300">
    <property type="entry name" value="P-loop containing nucleotide triphosphate hydrolases"/>
    <property type="match status" value="1"/>
</dbReference>
<evidence type="ECO:0000259" key="16">
    <source>
        <dbReference type="PROSITE" id="PS50837"/>
    </source>
</evidence>
<dbReference type="PANTHER" id="PTHR47688:SF1">
    <property type="entry name" value="NLR FAMILY CARD DOMAIN-CONTAINING PROTEIN 4"/>
    <property type="match status" value="1"/>
</dbReference>
<keyword evidence="11" id="KW-0391">Immunity</keyword>
<evidence type="ECO:0000256" key="11">
    <source>
        <dbReference type="ARBA" id="ARBA00022859"/>
    </source>
</evidence>
<dbReference type="PROSITE" id="PS50837">
    <property type="entry name" value="NACHT"/>
    <property type="match status" value="1"/>
</dbReference>
<evidence type="ECO:0000256" key="8">
    <source>
        <dbReference type="ARBA" id="ARBA00022737"/>
    </source>
</evidence>
<evidence type="ECO:0000256" key="10">
    <source>
        <dbReference type="ARBA" id="ARBA00022840"/>
    </source>
</evidence>
<dbReference type="SUPFAM" id="SSF52540">
    <property type="entry name" value="P-loop containing nucleoside triphosphate hydrolases"/>
    <property type="match status" value="1"/>
</dbReference>
<dbReference type="Pfam" id="PF00619">
    <property type="entry name" value="CARD"/>
    <property type="match status" value="1"/>
</dbReference>
<feature type="non-terminal residue" evidence="17">
    <location>
        <position position="1"/>
    </location>
</feature>
<dbReference type="Gene3D" id="3.80.10.10">
    <property type="entry name" value="Ribonuclease Inhibitor"/>
    <property type="match status" value="2"/>
</dbReference>
<evidence type="ECO:0000259" key="15">
    <source>
        <dbReference type="PROSITE" id="PS50209"/>
    </source>
</evidence>
<evidence type="ECO:0000256" key="2">
    <source>
        <dbReference type="ARBA" id="ARBA00015338"/>
    </source>
</evidence>
<dbReference type="InterPro" id="IPR032675">
    <property type="entry name" value="LRR_dom_sf"/>
</dbReference>
<dbReference type="SUPFAM" id="SSF50978">
    <property type="entry name" value="WD40 repeat-like"/>
    <property type="match status" value="1"/>
</dbReference>
<gene>
    <name evidence="17" type="primary">Nlrc4</name>
    <name evidence="17" type="ORF">GTO93_0008249</name>
</gene>
<dbReference type="PANTHER" id="PTHR47688">
    <property type="entry name" value="NLR FAMILY CARD DOMAIN-CONTAINING PROTEIN 4"/>
    <property type="match status" value="1"/>
</dbReference>
<comment type="caution">
    <text evidence="17">The sequence shown here is derived from an EMBL/GenBank/DDBJ whole genome shotgun (WGS) entry which is preliminary data.</text>
</comment>
<keyword evidence="6" id="KW-0433">Leucine-rich repeat</keyword>
<dbReference type="SMART" id="SM00320">
    <property type="entry name" value="WD40"/>
    <property type="match status" value="7"/>
</dbReference>
<keyword evidence="8" id="KW-0677">Repeat</keyword>
<dbReference type="InterPro" id="IPR040535">
    <property type="entry name" value="NLRC4_HD"/>
</dbReference>
<dbReference type="PROSITE" id="PS50209">
    <property type="entry name" value="CARD"/>
    <property type="match status" value="1"/>
</dbReference>
<dbReference type="PROSITE" id="PS00678">
    <property type="entry name" value="WD_REPEATS_1"/>
    <property type="match status" value="1"/>
</dbReference>
<dbReference type="Proteomes" id="UP001166093">
    <property type="component" value="Unassembled WGS sequence"/>
</dbReference>
<dbReference type="Pfam" id="PF22524">
    <property type="entry name" value="WHD_Nlrc4"/>
    <property type="match status" value="1"/>
</dbReference>
<organism evidence="17 18">
    <name type="scientific">Polyodon spathula</name>
    <name type="common">North American paddlefish</name>
    <name type="synonym">Squalus spathula</name>
    <dbReference type="NCBI Taxonomy" id="7913"/>
    <lineage>
        <taxon>Eukaryota</taxon>
        <taxon>Metazoa</taxon>
        <taxon>Chordata</taxon>
        <taxon>Craniata</taxon>
        <taxon>Vertebrata</taxon>
        <taxon>Euteleostomi</taxon>
        <taxon>Actinopterygii</taxon>
        <taxon>Chondrostei</taxon>
        <taxon>Acipenseriformes</taxon>
        <taxon>Polyodontidae</taxon>
        <taxon>Polyodon</taxon>
    </lineage>
</organism>
<dbReference type="Gene3D" id="2.130.10.10">
    <property type="entry name" value="YVTN repeat-like/Quinoprotein amine dehydrogenase"/>
    <property type="match status" value="2"/>
</dbReference>
<dbReference type="SUPFAM" id="SSF52047">
    <property type="entry name" value="RNI-like"/>
    <property type="match status" value="1"/>
</dbReference>
<evidence type="ECO:0000256" key="6">
    <source>
        <dbReference type="ARBA" id="ARBA00022614"/>
    </source>
</evidence>
<dbReference type="InterPro" id="IPR011029">
    <property type="entry name" value="DEATH-like_dom_sf"/>
</dbReference>
<dbReference type="InterPro" id="IPR036322">
    <property type="entry name" value="WD40_repeat_dom_sf"/>
</dbReference>
<dbReference type="PROSITE" id="PS50082">
    <property type="entry name" value="WD_REPEATS_2"/>
    <property type="match status" value="2"/>
</dbReference>
<evidence type="ECO:0000256" key="4">
    <source>
        <dbReference type="ARBA" id="ARBA00022574"/>
    </source>
</evidence>
<keyword evidence="3" id="KW-0963">Cytoplasm</keyword>
<keyword evidence="18" id="KW-1185">Reference proteome</keyword>
<dbReference type="Pfam" id="PF05729">
    <property type="entry name" value="NACHT"/>
    <property type="match status" value="1"/>
</dbReference>
<dbReference type="Pfam" id="PF00400">
    <property type="entry name" value="WD40"/>
    <property type="match status" value="2"/>
</dbReference>
<sequence length="1600" mass="180053">IICLAGSDKIIRVWHPTMFSKPMGKLLGHLFTITHIAANEKEQHIISLCSARIFRVWDIQTLTPLQVFIDNQQEEKDSRIHAMVFDGNLGQLITGSGVLDVWPLQRTVQDTVQLPITHNMAVNVLVYNQALKQALTICSQSLLKVWELENGDQVYQIANAHGPHVELTAAAVDSAGFHLVTGGVDGSLKVWDFESGQDLKWKPPEAKHKEGDQSLVKLVYLSSGDQRSILTLNGNGAVQILQSDSLLQTPAKTSALYTQPLNQPLPDIGGSPRVVRLKSFLKHSFKCAAHCVVDLLLQISLIQKSKQNASVNSQKCRVQILGSLSAQQTDEIQPDGNDVGDTEFNSCASPSIKKPCVFVSAHQNCNIYFWNTKGQFLKKVLPGTRGSIVPLTAMCVNLDADLLLASNQKGYLILWDIIEVSKRNQEVVRQRLSWRAHSSPITSIFYVDSKSVVLSASTDGSVRVWYAPKGHYIGYFGQRRVWQLIKPLEFTLPCDVSQLPLEVKTRGKSLVKKKQQGYDYPLILNWERPQGHVRRLIFKPGQVTSAVPKLFKAIRIGFQKVDFIKTKHVALIQRMGKTICRQIVDDCYSKNILGQEERDLIYCEKVAQDAARQLITIIEKKGAAAISSFVESLKQHDYYLYEDLQGRCSAKEATQHSLDLLAEDLKELYTSACFQKFHPLGEDIDILFDLETTFTDAVFWKKDTMNNRKGHVTLTKLLSEFKNPSVIEGEAGKGKTTLLKRVAALWASGECPALKKFRLVFFISLSGAKGGIYDTVCEQLLRVPYDIEKEAFKKALWKLKEEVLFLLDGYDEFKPENCPEMESLIKEKRKFKNMVVVTTRTETVKMVRNIAETVAEIGDLSEESAKVLIENVLKPELATDLLLQLKESSTMQELMKTPLFVVISCAIRMGETNIIPKTQTALFCTLYDLMVEKNRYKTQGLSDSLVLQSINNCGDLALNGIFEQQFSFSLGQLLSEQHEKVLLAAGLLNKYTSHVLNPVYQFFHKSFQEYIAGRRLHALLTSSTKVEVEKGFRYLCQIDNISDINNKYYNLLLYTCGSSKKAAKLVIQHMANIHNHGSLMGISPISDGQSVTSDNEETVDPQNLEELEKLQEMNMDRFVVCALNFFSESHSESELSADFEAFFRNKRLHISNLSIPSYLFDFFKYLPNCLEALSLITLELFGKNISSEIGTHDKKKTFIPEQAVPLFYDWSRSVNTMQVSLKDFQTLPRKDRISLGKICSSALSLRLHITGSSGISGKLQDILKRCEQNIHELVIEATPLTLADEQQVVLMKHLKTLYISDLQTERLEGGFIDRLQNLQNIKKLTLNNIKMAESDAKQLAEGMKHLKMLAVLHLSLLTGIGNCLTSVIEAATGAGCRLEVLELVDCCLTKEAVTVLVQNLKNLQKLQVLDLSENHLEEYASDCVGGLVDGLRNLPSLHTLMLPWGKNVKDCLIKLLEHLPWLRKLGLQKWGITDENIELLTSSIKSGGFTDLQHLDLADNCVSSKGWHRFLGAMQMLRRLEFVDLSSKEELDPEPSLLRDLGKLVSDLSSLQDVGLLQWKLDENDLMILNKGKTKYGREFNLRVTSEKVNEDEEDEEGEL</sequence>
<dbReference type="InterPro" id="IPR019775">
    <property type="entry name" value="WD40_repeat_CS"/>
</dbReference>
<dbReference type="CDD" id="cd01671">
    <property type="entry name" value="CARD"/>
    <property type="match status" value="1"/>
</dbReference>
<evidence type="ECO:0000256" key="7">
    <source>
        <dbReference type="ARBA" id="ARBA00022703"/>
    </source>
</evidence>
<dbReference type="InterPro" id="IPR053882">
    <property type="entry name" value="Nlrc4-like_WHD"/>
</dbReference>
<dbReference type="InterPro" id="IPR001680">
    <property type="entry name" value="WD40_rpt"/>
</dbReference>
<evidence type="ECO:0000313" key="18">
    <source>
        <dbReference type="Proteomes" id="UP001166093"/>
    </source>
</evidence>
<dbReference type="InterPro" id="IPR007111">
    <property type="entry name" value="NACHT_NTPase"/>
</dbReference>
<keyword evidence="12" id="KW-0395">Inflammatory response</keyword>
<dbReference type="EMBL" id="JAAWVQ010084009">
    <property type="protein sequence ID" value="MBN3278970.1"/>
    <property type="molecule type" value="Genomic_DNA"/>
</dbReference>
<dbReference type="InterPro" id="IPR001315">
    <property type="entry name" value="CARD"/>
</dbReference>
<feature type="repeat" description="WD" evidence="14">
    <location>
        <begin position="434"/>
        <end position="465"/>
    </location>
</feature>
<dbReference type="InterPro" id="IPR042220">
    <property type="entry name" value="NLRC4"/>
</dbReference>
<keyword evidence="9" id="KW-0547">Nucleotide-binding</keyword>
<evidence type="ECO:0000256" key="1">
    <source>
        <dbReference type="ARBA" id="ARBA00004514"/>
    </source>
</evidence>
<dbReference type="Gene3D" id="1.10.1900.50">
    <property type="match status" value="1"/>
</dbReference>
<evidence type="ECO:0000256" key="12">
    <source>
        <dbReference type="ARBA" id="ARBA00023198"/>
    </source>
</evidence>
<dbReference type="InterPro" id="IPR027417">
    <property type="entry name" value="P-loop_NTPase"/>
</dbReference>
<accession>A0ABS2XYE9</accession>
<name>A0ABS2XYE9_POLSP</name>
<feature type="non-terminal residue" evidence="17">
    <location>
        <position position="1600"/>
    </location>
</feature>
<evidence type="ECO:0000256" key="13">
    <source>
        <dbReference type="ARBA" id="ARBA00030378"/>
    </source>
</evidence>
<dbReference type="SMART" id="SM00368">
    <property type="entry name" value="LRR_RI"/>
    <property type="match status" value="5"/>
</dbReference>
<evidence type="ECO:0000256" key="5">
    <source>
        <dbReference type="ARBA" id="ARBA00022588"/>
    </source>
</evidence>
<dbReference type="PROSITE" id="PS50294">
    <property type="entry name" value="WD_REPEATS_REGION"/>
    <property type="match status" value="1"/>
</dbReference>
<protein>
    <recommendedName>
        <fullName evidence="2">NLR family CARD domain-containing protein 4</fullName>
    </recommendedName>
    <alternativeName>
        <fullName evidence="13">Ice protease-activating factor</fullName>
    </alternativeName>
</protein>
<feature type="domain" description="NACHT" evidence="16">
    <location>
        <begin position="723"/>
        <end position="812"/>
    </location>
</feature>
<keyword evidence="4 14" id="KW-0853">WD repeat</keyword>
<dbReference type="InterPro" id="IPR015943">
    <property type="entry name" value="WD40/YVTN_repeat-like_dom_sf"/>
</dbReference>
<comment type="subcellular location">
    <subcellularLocation>
        <location evidence="1">Cytoplasm</location>
        <location evidence="1">Cytosol</location>
    </subcellularLocation>
</comment>
<proteinExistence type="predicted"/>
<evidence type="ECO:0000313" key="17">
    <source>
        <dbReference type="EMBL" id="MBN3278970.1"/>
    </source>
</evidence>
<feature type="domain" description="CARD" evidence="15">
    <location>
        <begin position="556"/>
        <end position="648"/>
    </location>
</feature>
<evidence type="ECO:0000256" key="14">
    <source>
        <dbReference type="PROSITE-ProRule" id="PRU00221"/>
    </source>
</evidence>
<evidence type="ECO:0000256" key="9">
    <source>
        <dbReference type="ARBA" id="ARBA00022741"/>
    </source>
</evidence>
<dbReference type="Pfam" id="PF17889">
    <property type="entry name" value="NLRC4_HD"/>
    <property type="match status" value="1"/>
</dbReference>
<reference evidence="17" key="1">
    <citation type="journal article" date="2021" name="Cell">
        <title>Tracing the genetic footprints of vertebrate landing in non-teleost ray-finned fishes.</title>
        <authorList>
            <person name="Bi X."/>
            <person name="Wang K."/>
            <person name="Yang L."/>
            <person name="Pan H."/>
            <person name="Jiang H."/>
            <person name="Wei Q."/>
            <person name="Fang M."/>
            <person name="Yu H."/>
            <person name="Zhu C."/>
            <person name="Cai Y."/>
            <person name="He Y."/>
            <person name="Gan X."/>
            <person name="Zeng H."/>
            <person name="Yu D."/>
            <person name="Zhu Y."/>
            <person name="Jiang H."/>
            <person name="Qiu Q."/>
            <person name="Yang H."/>
            <person name="Zhang Y.E."/>
            <person name="Wang W."/>
            <person name="Zhu M."/>
            <person name="He S."/>
            <person name="Zhang G."/>
        </authorList>
    </citation>
    <scope>NUCLEOTIDE SEQUENCE</scope>
    <source>
        <strain evidence="17">Pddl_001</strain>
    </source>
</reference>
<keyword evidence="7" id="KW-0053">Apoptosis</keyword>
<feature type="repeat" description="WD" evidence="14">
    <location>
        <begin position="160"/>
        <end position="201"/>
    </location>
</feature>